<gene>
    <name evidence="2" type="ORF">ELE36_09720</name>
</gene>
<organism evidence="2 3">
    <name type="scientific">Pseudolysobacter antarcticus</name>
    <dbReference type="NCBI Taxonomy" id="2511995"/>
    <lineage>
        <taxon>Bacteria</taxon>
        <taxon>Pseudomonadati</taxon>
        <taxon>Pseudomonadota</taxon>
        <taxon>Gammaproteobacteria</taxon>
        <taxon>Lysobacterales</taxon>
        <taxon>Rhodanobacteraceae</taxon>
        <taxon>Pseudolysobacter</taxon>
    </lineage>
</organism>
<dbReference type="KEGG" id="xbc:ELE36_09720"/>
<dbReference type="OrthoDB" id="9553442at2"/>
<keyword evidence="1" id="KW-0732">Signal</keyword>
<feature type="chain" id="PRO_5019582480" evidence="1">
    <location>
        <begin position="21"/>
        <end position="258"/>
    </location>
</feature>
<dbReference type="AlphaFoldDB" id="A0A411HJG0"/>
<evidence type="ECO:0000313" key="2">
    <source>
        <dbReference type="EMBL" id="QBB70621.1"/>
    </source>
</evidence>
<dbReference type="EMBL" id="CP035704">
    <property type="protein sequence ID" value="QBB70621.1"/>
    <property type="molecule type" value="Genomic_DNA"/>
</dbReference>
<sequence length="258" mass="26557">MKSIFFLGALTLGVVGMANAQVQVEPSTSGLHPGGQLQARSINGKAVPNKVTGTTLLFDSFTGATTLTSTTTTPHTYMGVPLDLANASGTVQINQIVVYMVSTAAVNYTDVTVNLALWDVWSGAANPVFSSPSGGVVIADFGALSAAASNFYTLTIPLATPITLNGLTNHGIAVNYKGDTGTGLADTNSLTSLLRYGNAFAVGDNPLTGYGYRNASGHTDLNFANTDSRSFGQTLEGMALQLTGSSSTPVSLQSFSVD</sequence>
<feature type="signal peptide" evidence="1">
    <location>
        <begin position="1"/>
        <end position="20"/>
    </location>
</feature>
<dbReference type="RefSeq" id="WP_129832878.1">
    <property type="nucleotide sequence ID" value="NZ_CP035704.1"/>
</dbReference>
<protein>
    <submittedName>
        <fullName evidence="2">Uncharacterized protein</fullName>
    </submittedName>
</protein>
<name>A0A411HJG0_9GAMM</name>
<reference evidence="2 3" key="1">
    <citation type="submission" date="2019-01" db="EMBL/GenBank/DDBJ databases">
        <title>Pseudolysobacter antarctica gen. nov., sp. nov., isolated from Fildes Peninsula, Antarctica.</title>
        <authorList>
            <person name="Wei Z."/>
            <person name="Peng F."/>
        </authorList>
    </citation>
    <scope>NUCLEOTIDE SEQUENCE [LARGE SCALE GENOMIC DNA]</scope>
    <source>
        <strain evidence="2 3">AQ6-296</strain>
    </source>
</reference>
<keyword evidence="3" id="KW-1185">Reference proteome</keyword>
<accession>A0A411HJG0</accession>
<proteinExistence type="predicted"/>
<dbReference type="Proteomes" id="UP000291562">
    <property type="component" value="Chromosome"/>
</dbReference>
<evidence type="ECO:0000256" key="1">
    <source>
        <dbReference type="SAM" id="SignalP"/>
    </source>
</evidence>
<evidence type="ECO:0000313" key="3">
    <source>
        <dbReference type="Proteomes" id="UP000291562"/>
    </source>
</evidence>